<evidence type="ECO:0000313" key="7">
    <source>
        <dbReference type="RefSeq" id="XP_010265599.1"/>
    </source>
</evidence>
<dbReference type="PANTHER" id="PTHR32191">
    <property type="entry name" value="TETRASPANIN-8-RELATED"/>
    <property type="match status" value="1"/>
</dbReference>
<evidence type="ECO:0000256" key="1">
    <source>
        <dbReference type="ARBA" id="ARBA00004141"/>
    </source>
</evidence>
<dbReference type="GeneID" id="104603296"/>
<evidence type="ECO:0000256" key="5">
    <source>
        <dbReference type="ARBA" id="ARBA00023136"/>
    </source>
</evidence>
<evidence type="ECO:0000256" key="4">
    <source>
        <dbReference type="ARBA" id="ARBA00022989"/>
    </source>
</evidence>
<dbReference type="KEGG" id="nnu:104603296"/>
<gene>
    <name evidence="7" type="primary">LOC104603296</name>
</gene>
<keyword evidence="5" id="KW-0472">Membrane</keyword>
<organism evidence="6 7">
    <name type="scientific">Nelumbo nucifera</name>
    <name type="common">Sacred lotus</name>
    <dbReference type="NCBI Taxonomy" id="4432"/>
    <lineage>
        <taxon>Eukaryota</taxon>
        <taxon>Viridiplantae</taxon>
        <taxon>Streptophyta</taxon>
        <taxon>Embryophyta</taxon>
        <taxon>Tracheophyta</taxon>
        <taxon>Spermatophyta</taxon>
        <taxon>Magnoliopsida</taxon>
        <taxon>Proteales</taxon>
        <taxon>Nelumbonaceae</taxon>
        <taxon>Nelumbo</taxon>
    </lineage>
</organism>
<dbReference type="Proteomes" id="UP000189703">
    <property type="component" value="Unplaced"/>
</dbReference>
<evidence type="ECO:0000256" key="3">
    <source>
        <dbReference type="ARBA" id="ARBA00022692"/>
    </source>
</evidence>
<keyword evidence="4" id="KW-1133">Transmembrane helix</keyword>
<accession>A0A1U8ADL3</accession>
<keyword evidence="3" id="KW-0812">Transmembrane</keyword>
<dbReference type="eggNOG" id="ENOG502QTNI">
    <property type="taxonomic scope" value="Eukaryota"/>
</dbReference>
<evidence type="ECO:0000313" key="6">
    <source>
        <dbReference type="Proteomes" id="UP000189703"/>
    </source>
</evidence>
<protein>
    <submittedName>
        <fullName evidence="7">Tetraspanin-8</fullName>
    </submittedName>
</protein>
<proteinExistence type="inferred from homology"/>
<dbReference type="RefSeq" id="XP_010265599.1">
    <property type="nucleotide sequence ID" value="XM_010267297.1"/>
</dbReference>
<dbReference type="GO" id="GO:0005886">
    <property type="term" value="C:plasma membrane"/>
    <property type="evidence" value="ECO:0000318"/>
    <property type="project" value="GO_Central"/>
</dbReference>
<dbReference type="InterPro" id="IPR018499">
    <property type="entry name" value="Tetraspanin/Peripherin"/>
</dbReference>
<dbReference type="AlphaFoldDB" id="A0A1U8ADL3"/>
<comment type="subcellular location">
    <subcellularLocation>
        <location evidence="1">Membrane</location>
        <topology evidence="1">Multi-pass membrane protein</topology>
    </subcellularLocation>
</comment>
<comment type="similarity">
    <text evidence="2">Belongs to the tetraspanin (TM4SF) family.</text>
</comment>
<sequence length="271" mass="30701">MARLSNNLIGFLNILTAVLSIFIIVIGFFFKFKGFSECQKLLQLPLLIFGAFLLFVSLLGLIGSCCRVSYLLCFYLFVMFLLIVATFVFTIFAFVVTNKGVGKVISGTGYKEYKLGDYSNWLQKHVVDGDKWNKIKSCLIDAQVCRSLGQDANQRTSHFYQKNLSPIQSGCCKPPTYCKFIYKNATFWKVPRSGPAVPDSDCTAWSNQQQTLCYGCKSCKAGFLANLRTGWRKIAIVNISVLVFIMLVYTIGCCAYRNSREDRYRYQGAYH</sequence>
<reference evidence="7" key="1">
    <citation type="submission" date="2025-08" db="UniProtKB">
        <authorList>
            <consortium name="RefSeq"/>
        </authorList>
    </citation>
    <scope>IDENTIFICATION</scope>
</reference>
<dbReference type="OrthoDB" id="672773at2759"/>
<dbReference type="GO" id="GO:0009506">
    <property type="term" value="C:plasmodesma"/>
    <property type="evidence" value="ECO:0000318"/>
    <property type="project" value="GO_Central"/>
</dbReference>
<keyword evidence="6" id="KW-1185">Reference proteome</keyword>
<evidence type="ECO:0000256" key="2">
    <source>
        <dbReference type="ARBA" id="ARBA00006840"/>
    </source>
</evidence>
<dbReference type="OMA" id="QVLCFEC"/>
<dbReference type="GO" id="GO:0009734">
    <property type="term" value="P:auxin-activated signaling pathway"/>
    <property type="evidence" value="ECO:0007669"/>
    <property type="project" value="InterPro"/>
</dbReference>
<dbReference type="InterPro" id="IPR044991">
    <property type="entry name" value="TET_plant"/>
</dbReference>
<dbReference type="Pfam" id="PF00335">
    <property type="entry name" value="Tetraspanin"/>
    <property type="match status" value="1"/>
</dbReference>
<name>A0A1U8ADL3_NELNU</name>
<dbReference type="STRING" id="4432.A0A1U8ADL3"/>